<dbReference type="EMBL" id="VUNI01000001">
    <property type="protein sequence ID" value="MST73600.1"/>
    <property type="molecule type" value="Genomic_DNA"/>
</dbReference>
<keyword evidence="5" id="KW-1185">Reference proteome</keyword>
<evidence type="ECO:0000256" key="2">
    <source>
        <dbReference type="ARBA" id="ARBA00022840"/>
    </source>
</evidence>
<sequence length="302" mass="34411">MEFVNIFPVRIRQTIPKDKWDGLEEIRIRAKLPVEFLYADRRSLHFGVVEKEEIREMMNYLSGYSLYAMENELKEGFFTMKGGHRVGVVGRVARAEDTPNGKKGICGIYDFSGLNIRIAHERKGCAKQLVQQIRQGDSIHNTLILAPPGAGKTTYLRDSIRILSYGDSEHMGLKIAVVDERSEIAACYQGIPQNDLGPRTDVLDNCPKERGIFMMLRSMSPQIIAVDELGKEEDFMAVYQAVCSGSRILGTVHAQRIRELSEKPYMRKILEAGMIDRFVLLSRELDGTRKMQIYDEAMRRIC</sequence>
<dbReference type="NCBIfam" id="TIGR02858">
    <property type="entry name" value="spore_III_AA"/>
    <property type="match status" value="1"/>
</dbReference>
<dbReference type="InterPro" id="IPR014217">
    <property type="entry name" value="Spore_III_AA"/>
</dbReference>
<dbReference type="PANTHER" id="PTHR20953">
    <property type="entry name" value="KINASE-RELATED"/>
    <property type="match status" value="1"/>
</dbReference>
<dbReference type="Pfam" id="PF19568">
    <property type="entry name" value="Spore_III_AA"/>
    <property type="match status" value="1"/>
</dbReference>
<evidence type="ECO:0000259" key="3">
    <source>
        <dbReference type="Pfam" id="PF19568"/>
    </source>
</evidence>
<evidence type="ECO:0000256" key="1">
    <source>
        <dbReference type="ARBA" id="ARBA00022741"/>
    </source>
</evidence>
<dbReference type="RefSeq" id="WP_154427913.1">
    <property type="nucleotide sequence ID" value="NZ_VUNI01000001.1"/>
</dbReference>
<reference evidence="4 5" key="1">
    <citation type="submission" date="2019-08" db="EMBL/GenBank/DDBJ databases">
        <title>In-depth cultivation of the pig gut microbiome towards novel bacterial diversity and tailored functional studies.</title>
        <authorList>
            <person name="Wylensek D."/>
            <person name="Hitch T.C.A."/>
            <person name="Clavel T."/>
        </authorList>
    </citation>
    <scope>NUCLEOTIDE SEQUENCE [LARGE SCALE GENOMIC DNA]</scope>
    <source>
        <strain evidence="4 5">MUC/MUC-530-WT-4D</strain>
    </source>
</reference>
<dbReference type="Proteomes" id="UP000474024">
    <property type="component" value="Unassembled WGS sequence"/>
</dbReference>
<dbReference type="AlphaFoldDB" id="A0A6L5YMH4"/>
<gene>
    <name evidence="4" type="primary">spoIIIAA</name>
    <name evidence="4" type="ORF">FYJ75_00940</name>
</gene>
<evidence type="ECO:0000313" key="5">
    <source>
        <dbReference type="Proteomes" id="UP000474024"/>
    </source>
</evidence>
<comment type="caution">
    <text evidence="4">The sequence shown here is derived from an EMBL/GenBank/DDBJ whole genome shotgun (WGS) entry which is preliminary data.</text>
</comment>
<dbReference type="Gene3D" id="3.40.50.300">
    <property type="entry name" value="P-loop containing nucleotide triphosphate hydrolases"/>
    <property type="match status" value="1"/>
</dbReference>
<dbReference type="InterPro" id="IPR027417">
    <property type="entry name" value="P-loop_NTPase"/>
</dbReference>
<dbReference type="PANTHER" id="PTHR20953:SF3">
    <property type="entry name" value="P-LOOP CONTAINING NUCLEOSIDE TRIPHOSPHATE HYDROLASES SUPERFAMILY PROTEIN"/>
    <property type="match status" value="1"/>
</dbReference>
<dbReference type="InterPro" id="IPR045735">
    <property type="entry name" value="Spore_III_AA_AAA+_ATPase"/>
</dbReference>
<keyword evidence="2" id="KW-0067">ATP-binding</keyword>
<proteinExistence type="predicted"/>
<name>A0A6L5YMH4_9FIRM</name>
<organism evidence="4 5">
    <name type="scientific">Roseburia porci</name>
    <dbReference type="NCBI Taxonomy" id="2605790"/>
    <lineage>
        <taxon>Bacteria</taxon>
        <taxon>Bacillati</taxon>
        <taxon>Bacillota</taxon>
        <taxon>Clostridia</taxon>
        <taxon>Lachnospirales</taxon>
        <taxon>Lachnospiraceae</taxon>
        <taxon>Roseburia</taxon>
    </lineage>
</organism>
<evidence type="ECO:0000313" key="4">
    <source>
        <dbReference type="EMBL" id="MST73600.1"/>
    </source>
</evidence>
<dbReference type="SUPFAM" id="SSF52540">
    <property type="entry name" value="P-loop containing nucleoside triphosphate hydrolases"/>
    <property type="match status" value="1"/>
</dbReference>
<protein>
    <submittedName>
        <fullName evidence="4">Stage III sporulation protein AA</fullName>
    </submittedName>
</protein>
<accession>A0A6L5YMH4</accession>
<keyword evidence="1" id="KW-0547">Nucleotide-binding</keyword>
<feature type="domain" description="Stage III sporulation protein AA AAA+ ATPase" evidence="3">
    <location>
        <begin position="4"/>
        <end position="299"/>
    </location>
</feature>
<dbReference type="GO" id="GO:0005524">
    <property type="term" value="F:ATP binding"/>
    <property type="evidence" value="ECO:0007669"/>
    <property type="project" value="UniProtKB-KW"/>
</dbReference>